<comment type="caution">
    <text evidence="4">The sequence shown here is derived from an EMBL/GenBank/DDBJ whole genome shotgun (WGS) entry which is preliminary data.</text>
</comment>
<evidence type="ECO:0000256" key="2">
    <source>
        <dbReference type="ARBA" id="ARBA00022833"/>
    </source>
</evidence>
<dbReference type="PROSITE" id="PS00903">
    <property type="entry name" value="CYT_DCMP_DEAMINASES_1"/>
    <property type="match status" value="1"/>
</dbReference>
<dbReference type="GO" id="GO:0016787">
    <property type="term" value="F:hydrolase activity"/>
    <property type="evidence" value="ECO:0007669"/>
    <property type="project" value="InterPro"/>
</dbReference>
<dbReference type="InterPro" id="IPR016193">
    <property type="entry name" value="Cytidine_deaminase-like"/>
</dbReference>
<dbReference type="SUPFAM" id="SSF53927">
    <property type="entry name" value="Cytidine deaminase-like"/>
    <property type="match status" value="1"/>
</dbReference>
<evidence type="ECO:0000313" key="4">
    <source>
        <dbReference type="EMBL" id="OGC51280.1"/>
    </source>
</evidence>
<evidence type="ECO:0000259" key="3">
    <source>
        <dbReference type="PROSITE" id="PS51747"/>
    </source>
</evidence>
<feature type="domain" description="CMP/dCMP-type deaminase" evidence="3">
    <location>
        <begin position="6"/>
        <end position="169"/>
    </location>
</feature>
<dbReference type="Pfam" id="PF14437">
    <property type="entry name" value="MafB19-deam"/>
    <property type="match status" value="1"/>
</dbReference>
<dbReference type="GO" id="GO:0008270">
    <property type="term" value="F:zinc ion binding"/>
    <property type="evidence" value="ECO:0007669"/>
    <property type="project" value="InterPro"/>
</dbReference>
<dbReference type="AlphaFoldDB" id="A0A1F4V2I2"/>
<protein>
    <recommendedName>
        <fullName evidence="3">CMP/dCMP-type deaminase domain-containing protein</fullName>
    </recommendedName>
</protein>
<dbReference type="STRING" id="1802624.A2982_04175"/>
<dbReference type="InterPro" id="IPR058535">
    <property type="entry name" value="MafB19-deam"/>
</dbReference>
<gene>
    <name evidence="4" type="ORF">A2982_04175</name>
</gene>
<organism evidence="4 5">
    <name type="scientific">candidate division WWE3 bacterium RIFCSPLOWO2_01_FULL_39_13</name>
    <dbReference type="NCBI Taxonomy" id="1802624"/>
    <lineage>
        <taxon>Bacteria</taxon>
        <taxon>Katanobacteria</taxon>
    </lineage>
</organism>
<dbReference type="Proteomes" id="UP000178771">
    <property type="component" value="Unassembled WGS sequence"/>
</dbReference>
<dbReference type="InterPro" id="IPR016192">
    <property type="entry name" value="APOBEC/CMP_deaminase_Zn-bd"/>
</dbReference>
<reference evidence="4 5" key="1">
    <citation type="journal article" date="2016" name="Nat. Commun.">
        <title>Thousands of microbial genomes shed light on interconnected biogeochemical processes in an aquifer system.</title>
        <authorList>
            <person name="Anantharaman K."/>
            <person name="Brown C.T."/>
            <person name="Hug L.A."/>
            <person name="Sharon I."/>
            <person name="Castelle C.J."/>
            <person name="Probst A.J."/>
            <person name="Thomas B.C."/>
            <person name="Singh A."/>
            <person name="Wilkins M.J."/>
            <person name="Karaoz U."/>
            <person name="Brodie E.L."/>
            <person name="Williams K.H."/>
            <person name="Hubbard S.S."/>
            <person name="Banfield J.F."/>
        </authorList>
    </citation>
    <scope>NUCLEOTIDE SEQUENCE [LARGE SCALE GENOMIC DNA]</scope>
</reference>
<dbReference type="InterPro" id="IPR002125">
    <property type="entry name" value="CMP_dCMP_dom"/>
</dbReference>
<sequence>MTLTEKQKIDFMKKAAFVADNSSCGYKIGCVGVIKDEGQHMSPKSLRDPYVKRKTGFIYVKSWNETLKGEIYCQNFDKNGKRICIREKENLKGSDLQKVCSSHAEIGLIAKCARYGIPTEGMTVFLTNSPCYVCAKALIQAKIKELYYMSEYTEKTGLEILKKNGIDAEILFDVFA</sequence>
<dbReference type="PROSITE" id="PS51747">
    <property type="entry name" value="CYT_DCMP_DEAMINASES_2"/>
    <property type="match status" value="1"/>
</dbReference>
<proteinExistence type="predicted"/>
<evidence type="ECO:0000256" key="1">
    <source>
        <dbReference type="ARBA" id="ARBA00022723"/>
    </source>
</evidence>
<name>A0A1F4V2I2_UNCKA</name>
<evidence type="ECO:0000313" key="5">
    <source>
        <dbReference type="Proteomes" id="UP000178771"/>
    </source>
</evidence>
<dbReference type="Gene3D" id="3.40.140.10">
    <property type="entry name" value="Cytidine Deaminase, domain 2"/>
    <property type="match status" value="1"/>
</dbReference>
<keyword evidence="2" id="KW-0862">Zinc</keyword>
<keyword evidence="1" id="KW-0479">Metal-binding</keyword>
<accession>A0A1F4V2I2</accession>
<dbReference type="EMBL" id="MEVH01000026">
    <property type="protein sequence ID" value="OGC51280.1"/>
    <property type="molecule type" value="Genomic_DNA"/>
</dbReference>